<accession>A0A8H3EDX2</accession>
<proteinExistence type="predicted"/>
<dbReference type="PANTHER" id="PTHR40638:SF1">
    <property type="entry name" value="UPF0591 MEMBRANE PROTEIN C15E1.02C"/>
    <property type="match status" value="1"/>
</dbReference>
<keyword evidence="1" id="KW-1133">Transmembrane helix</keyword>
<dbReference type="OrthoDB" id="2344991at2759"/>
<comment type="caution">
    <text evidence="2">The sequence shown here is derived from an EMBL/GenBank/DDBJ whole genome shotgun (WGS) entry which is preliminary data.</text>
</comment>
<feature type="transmembrane region" description="Helical" evidence="1">
    <location>
        <begin position="94"/>
        <end position="114"/>
    </location>
</feature>
<sequence>MATINYLPPVKPSAIATGAIFSHAASLAILAPLFGDTYHRAQAANSKEDFFKSKEAAGAAAAWGSSIVGSVAQTYGISALIISTGTLSTKGAAYLGSLVFLASTAPGLISQVFTEKRPLDTVAVGALARVFETVGLSLWLNYWGVRSNPFD</sequence>
<keyword evidence="1" id="KW-0812">Transmembrane</keyword>
<evidence type="ECO:0008006" key="4">
    <source>
        <dbReference type="Google" id="ProtNLM"/>
    </source>
</evidence>
<evidence type="ECO:0000313" key="2">
    <source>
        <dbReference type="EMBL" id="CAF9904744.1"/>
    </source>
</evidence>
<feature type="transmembrane region" description="Helical" evidence="1">
    <location>
        <begin position="56"/>
        <end position="82"/>
    </location>
</feature>
<dbReference type="AlphaFoldDB" id="A0A8H3EDX2"/>
<dbReference type="PANTHER" id="PTHR40638">
    <property type="entry name" value="UPF0591 MEMBRANE PROTEIN C15E1.02C"/>
    <property type="match status" value="1"/>
</dbReference>
<feature type="transmembrane region" description="Helical" evidence="1">
    <location>
        <begin position="126"/>
        <end position="145"/>
    </location>
</feature>
<evidence type="ECO:0000313" key="3">
    <source>
        <dbReference type="Proteomes" id="UP000664521"/>
    </source>
</evidence>
<feature type="transmembrane region" description="Helical" evidence="1">
    <location>
        <begin position="15"/>
        <end position="35"/>
    </location>
</feature>
<reference evidence="2" key="1">
    <citation type="submission" date="2021-03" db="EMBL/GenBank/DDBJ databases">
        <authorList>
            <person name="Tagirdzhanova G."/>
        </authorList>
    </citation>
    <scope>NUCLEOTIDE SEQUENCE</scope>
</reference>
<evidence type="ECO:0000256" key="1">
    <source>
        <dbReference type="SAM" id="Phobius"/>
    </source>
</evidence>
<keyword evidence="3" id="KW-1185">Reference proteome</keyword>
<dbReference type="Proteomes" id="UP000664521">
    <property type="component" value="Unassembled WGS sequence"/>
</dbReference>
<dbReference type="InterPro" id="IPR013879">
    <property type="entry name" value="DUF1761"/>
</dbReference>
<protein>
    <recommendedName>
        <fullName evidence="4">DUF1761-domain-containing protein</fullName>
    </recommendedName>
</protein>
<keyword evidence="1" id="KW-0472">Membrane</keyword>
<organism evidence="2 3">
    <name type="scientific">Heterodermia speciosa</name>
    <dbReference type="NCBI Taxonomy" id="116794"/>
    <lineage>
        <taxon>Eukaryota</taxon>
        <taxon>Fungi</taxon>
        <taxon>Dikarya</taxon>
        <taxon>Ascomycota</taxon>
        <taxon>Pezizomycotina</taxon>
        <taxon>Lecanoromycetes</taxon>
        <taxon>OSLEUM clade</taxon>
        <taxon>Lecanoromycetidae</taxon>
        <taxon>Caliciales</taxon>
        <taxon>Physciaceae</taxon>
        <taxon>Heterodermia</taxon>
    </lineage>
</organism>
<dbReference type="EMBL" id="CAJPDS010000003">
    <property type="protein sequence ID" value="CAF9904744.1"/>
    <property type="molecule type" value="Genomic_DNA"/>
</dbReference>
<gene>
    <name evidence="2" type="ORF">HETSPECPRED_004773</name>
</gene>
<dbReference type="Pfam" id="PF08570">
    <property type="entry name" value="DUF1761"/>
    <property type="match status" value="1"/>
</dbReference>
<name>A0A8H3EDX2_9LECA</name>